<feature type="active site" evidence="2">
    <location>
        <position position="50"/>
    </location>
</feature>
<dbReference type="SUPFAM" id="SSF52540">
    <property type="entry name" value="P-loop containing nucleoside triphosphate hydrolases"/>
    <property type="match status" value="1"/>
</dbReference>
<evidence type="ECO:0000313" key="4">
    <source>
        <dbReference type="Proteomes" id="UP000008631"/>
    </source>
</evidence>
<comment type="caution">
    <text evidence="2">Lacks conserved residue(s) required for the propagation of feature annotation.</text>
</comment>
<comment type="subunit">
    <text evidence="2">Homodimer.</text>
</comment>
<feature type="binding site" evidence="2">
    <location>
        <begin position="195"/>
        <end position="196"/>
    </location>
    <ligand>
        <name>ATP</name>
        <dbReference type="ChEBI" id="CHEBI:30616"/>
    </ligand>
</feature>
<protein>
    <recommendedName>
        <fullName evidence="2">ATP-dependent dethiobiotin synthetase BioD</fullName>
        <ecNumber evidence="2">6.3.3.3</ecNumber>
    </recommendedName>
    <alternativeName>
        <fullName evidence="2">DTB synthetase</fullName>
        <shortName evidence="2">DTBS</shortName>
    </alternativeName>
    <alternativeName>
        <fullName evidence="2">Dethiobiotin synthase</fullName>
    </alternativeName>
</protein>
<dbReference type="AlphaFoldDB" id="E8R2W0"/>
<dbReference type="PANTHER" id="PTHR43210:SF5">
    <property type="entry name" value="DETHIOBIOTIN SYNTHETASE"/>
    <property type="match status" value="1"/>
</dbReference>
<dbReference type="GO" id="GO:0005524">
    <property type="term" value="F:ATP binding"/>
    <property type="evidence" value="ECO:0007669"/>
    <property type="project" value="UniProtKB-UniRule"/>
</dbReference>
<keyword evidence="2" id="KW-0963">Cytoplasm</keyword>
<keyword evidence="2" id="KW-0067">ATP-binding</keyword>
<comment type="cofactor">
    <cofactor evidence="2">
        <name>Mg(2+)</name>
        <dbReference type="ChEBI" id="CHEBI:18420"/>
    </cofactor>
</comment>
<keyword evidence="2" id="KW-0460">Magnesium</keyword>
<dbReference type="InterPro" id="IPR004472">
    <property type="entry name" value="DTB_synth_BioD"/>
</dbReference>
<sequence>MTVMRTNEPQPLTLPGLFVTGTDTGVGKTQITAALVGAAIAQGRRPAALKPVGSGAKRDAEGQWRHPDVEMLAQALGDPELDRSLICQWMLELPLAPCVAAREVGQPLEWPRLRQRLDQSLNSWRERGCDLAIVEGVGGLLCPLTDETTVADLAAWLDYPVLIVARRGLGTLNHTLMTVEAARLRGLRLAGLILNDPETPTDPLTARTNAEELSRRLPDLPIWGELDHHPAEADSMRAWSETINWFDLAASPRGR</sequence>
<dbReference type="FunCoup" id="E8R2W0">
    <property type="interactions" value="353"/>
</dbReference>
<reference evidence="3 4" key="2">
    <citation type="journal article" date="2011" name="Stand. Genomic Sci.">
        <title>Complete genome sequence of Isosphaera pallida type strain (IS1B).</title>
        <authorList>
            <consortium name="US DOE Joint Genome Institute (JGI-PGF)"/>
            <person name="Goker M."/>
            <person name="Cleland D."/>
            <person name="Saunders E."/>
            <person name="Lapidus A."/>
            <person name="Nolan M."/>
            <person name="Lucas S."/>
            <person name="Hammon N."/>
            <person name="Deshpande S."/>
            <person name="Cheng J.F."/>
            <person name="Tapia R."/>
            <person name="Han C."/>
            <person name="Goodwin L."/>
            <person name="Pitluck S."/>
            <person name="Liolios K."/>
            <person name="Pagani I."/>
            <person name="Ivanova N."/>
            <person name="Mavromatis K."/>
            <person name="Pati A."/>
            <person name="Chen A."/>
            <person name="Palaniappan K."/>
            <person name="Land M."/>
            <person name="Hauser L."/>
            <person name="Chang Y.J."/>
            <person name="Jeffries C.D."/>
            <person name="Detter J.C."/>
            <person name="Beck B."/>
            <person name="Woyke T."/>
            <person name="Bristow J."/>
            <person name="Eisen J.A."/>
            <person name="Markowitz V."/>
            <person name="Hugenholtz P."/>
            <person name="Kyrpides N.C."/>
            <person name="Klenk H.P."/>
        </authorList>
    </citation>
    <scope>NUCLEOTIDE SEQUENCE [LARGE SCALE GENOMIC DNA]</scope>
    <source>
        <strain evidence="4">ATCC 43644 / DSM 9630 / IS1B</strain>
    </source>
</reference>
<feature type="binding site" evidence="2">
    <location>
        <begin position="135"/>
        <end position="138"/>
    </location>
    <ligand>
        <name>ATP</name>
        <dbReference type="ChEBI" id="CHEBI:30616"/>
    </ligand>
</feature>
<comment type="pathway">
    <text evidence="2">Cofactor biosynthesis; biotin biosynthesis; biotin from 7,8-diaminononanoate: step 1/2.</text>
</comment>
<dbReference type="HAMAP" id="MF_00336">
    <property type="entry name" value="BioD"/>
    <property type="match status" value="1"/>
</dbReference>
<feature type="binding site" evidence="2">
    <location>
        <position position="68"/>
    </location>
    <ligand>
        <name>Mg(2+)</name>
        <dbReference type="ChEBI" id="CHEBI:18420"/>
    </ligand>
</feature>
<dbReference type="Proteomes" id="UP000008631">
    <property type="component" value="Chromosome"/>
</dbReference>
<feature type="binding site" evidence="2">
    <location>
        <position position="54"/>
    </location>
    <ligand>
        <name>substrate</name>
    </ligand>
</feature>
<dbReference type="EC" id="6.3.3.3" evidence="2"/>
<dbReference type="NCBIfam" id="TIGR00347">
    <property type="entry name" value="bioD"/>
    <property type="match status" value="1"/>
</dbReference>
<comment type="similarity">
    <text evidence="2">Belongs to the dethiobiotin synthetase family.</text>
</comment>
<dbReference type="InParanoid" id="E8R2W0"/>
<dbReference type="GO" id="GO:0009102">
    <property type="term" value="P:biotin biosynthetic process"/>
    <property type="evidence" value="ECO:0007669"/>
    <property type="project" value="UniProtKB-UniRule"/>
</dbReference>
<dbReference type="InterPro" id="IPR027417">
    <property type="entry name" value="P-loop_NTPase"/>
</dbReference>
<keyword evidence="4" id="KW-1185">Reference proteome</keyword>
<comment type="function">
    <text evidence="2">Catalyzes a mechanistically unusual reaction, the ATP-dependent insertion of CO2 between the N7 and N8 nitrogen atoms of 7,8-diaminopelargonic acid (DAPA, also called 7,8-diammoniononanoate) to form a ureido ring.</text>
</comment>
<feature type="binding site" evidence="2">
    <location>
        <position position="29"/>
    </location>
    <ligand>
        <name>Mg(2+)</name>
        <dbReference type="ChEBI" id="CHEBI:18420"/>
    </ligand>
</feature>
<accession>E8R2W0</accession>
<keyword evidence="2" id="KW-0479">Metal-binding</keyword>
<dbReference type="STRING" id="575540.Isop_0874"/>
<evidence type="ECO:0000313" key="3">
    <source>
        <dbReference type="EMBL" id="ADV61464.1"/>
    </source>
</evidence>
<dbReference type="KEGG" id="ipa:Isop_0874"/>
<dbReference type="GO" id="GO:0000287">
    <property type="term" value="F:magnesium ion binding"/>
    <property type="evidence" value="ECO:0007669"/>
    <property type="project" value="UniProtKB-UniRule"/>
</dbReference>
<dbReference type="Gene3D" id="3.40.50.300">
    <property type="entry name" value="P-loop containing nucleotide triphosphate hydrolases"/>
    <property type="match status" value="1"/>
</dbReference>
<name>E8R2W0_ISOPI</name>
<dbReference type="PIRSF" id="PIRSF006755">
    <property type="entry name" value="DTB_synth"/>
    <property type="match status" value="1"/>
</dbReference>
<dbReference type="HOGENOM" id="CLU_072551_3_0_0"/>
<organism evidence="3 4">
    <name type="scientific">Isosphaera pallida (strain ATCC 43644 / DSM 9630 / IS1B)</name>
    <dbReference type="NCBI Taxonomy" id="575540"/>
    <lineage>
        <taxon>Bacteria</taxon>
        <taxon>Pseudomonadati</taxon>
        <taxon>Planctomycetota</taxon>
        <taxon>Planctomycetia</taxon>
        <taxon>Isosphaerales</taxon>
        <taxon>Isosphaeraceae</taxon>
        <taxon>Isosphaera</taxon>
    </lineage>
</organism>
<dbReference type="GO" id="GO:0004141">
    <property type="term" value="F:dethiobiotin synthase activity"/>
    <property type="evidence" value="ECO:0007669"/>
    <property type="project" value="UniProtKB-UniRule"/>
</dbReference>
<evidence type="ECO:0000256" key="1">
    <source>
        <dbReference type="ARBA" id="ARBA00022756"/>
    </source>
</evidence>
<gene>
    <name evidence="2" type="primary">bioD</name>
    <name evidence="3" type="ordered locus">Isop_0874</name>
</gene>
<feature type="binding site" evidence="2">
    <location>
        <position position="68"/>
    </location>
    <ligand>
        <name>ATP</name>
        <dbReference type="ChEBI" id="CHEBI:30616"/>
    </ligand>
</feature>
<reference key="1">
    <citation type="submission" date="2010-11" db="EMBL/GenBank/DDBJ databases">
        <title>The complete sequence of chromosome of Isophaera pallida ATCC 43644.</title>
        <authorList>
            <consortium name="US DOE Joint Genome Institute (JGI-PGF)"/>
            <person name="Lucas S."/>
            <person name="Copeland A."/>
            <person name="Lapidus A."/>
            <person name="Bruce D."/>
            <person name="Goodwin L."/>
            <person name="Pitluck S."/>
            <person name="Kyrpides N."/>
            <person name="Mavromatis K."/>
            <person name="Pagani I."/>
            <person name="Ivanova N."/>
            <person name="Saunders E."/>
            <person name="Brettin T."/>
            <person name="Detter J.C."/>
            <person name="Han C."/>
            <person name="Tapia R."/>
            <person name="Land M."/>
            <person name="Hauser L."/>
            <person name="Markowitz V."/>
            <person name="Cheng J.-F."/>
            <person name="Hugenholtz P."/>
            <person name="Woyke T."/>
            <person name="Wu D."/>
            <person name="Eisen J.A."/>
        </authorList>
    </citation>
    <scope>NUCLEOTIDE SEQUENCE</scope>
    <source>
        <strain>ATCC 43644</strain>
    </source>
</reference>
<comment type="subcellular location">
    <subcellularLocation>
        <location evidence="2">Cytoplasm</location>
    </subcellularLocation>
</comment>
<keyword evidence="1 2" id="KW-0093">Biotin biosynthesis</keyword>
<keyword evidence="2" id="KW-0547">Nucleotide-binding</keyword>
<comment type="catalytic activity">
    <reaction evidence="2">
        <text>(7R,8S)-7,8-diammoniononanoate + CO2 + ATP = (4R,5S)-dethiobiotin + ADP + phosphate + 3 H(+)</text>
        <dbReference type="Rhea" id="RHEA:15805"/>
        <dbReference type="ChEBI" id="CHEBI:15378"/>
        <dbReference type="ChEBI" id="CHEBI:16526"/>
        <dbReference type="ChEBI" id="CHEBI:30616"/>
        <dbReference type="ChEBI" id="CHEBI:43474"/>
        <dbReference type="ChEBI" id="CHEBI:149469"/>
        <dbReference type="ChEBI" id="CHEBI:149473"/>
        <dbReference type="ChEBI" id="CHEBI:456216"/>
        <dbReference type="EC" id="6.3.3.3"/>
    </reaction>
</comment>
<keyword evidence="2" id="KW-0436">Ligase</keyword>
<dbReference type="eggNOG" id="COG0132">
    <property type="taxonomic scope" value="Bacteria"/>
</dbReference>
<evidence type="ECO:0000256" key="2">
    <source>
        <dbReference type="HAMAP-Rule" id="MF_00336"/>
    </source>
</evidence>
<dbReference type="PANTHER" id="PTHR43210">
    <property type="entry name" value="DETHIOBIOTIN SYNTHETASE"/>
    <property type="match status" value="1"/>
</dbReference>
<feature type="binding site" evidence="2">
    <location>
        <position position="135"/>
    </location>
    <ligand>
        <name>Mg(2+)</name>
        <dbReference type="ChEBI" id="CHEBI:18420"/>
    </ligand>
</feature>
<dbReference type="EMBL" id="CP002353">
    <property type="protein sequence ID" value="ADV61464.1"/>
    <property type="molecule type" value="Genomic_DNA"/>
</dbReference>
<dbReference type="UniPathway" id="UPA00078">
    <property type="reaction ID" value="UER00161"/>
</dbReference>
<dbReference type="CDD" id="cd03109">
    <property type="entry name" value="DTBS"/>
    <property type="match status" value="1"/>
</dbReference>
<dbReference type="Pfam" id="PF13500">
    <property type="entry name" value="AAA_26"/>
    <property type="match status" value="1"/>
</dbReference>
<dbReference type="GO" id="GO:0005829">
    <property type="term" value="C:cytosol"/>
    <property type="evidence" value="ECO:0007669"/>
    <property type="project" value="TreeGrafter"/>
</dbReference>
<proteinExistence type="inferred from homology"/>
<dbReference type="OrthoDB" id="9802097at2"/>